<reference evidence="1 2" key="2">
    <citation type="journal article" date="2022" name="Mol. Ecol. Resour.">
        <title>The genomes of chicory, endive, great burdock and yacon provide insights into Asteraceae paleo-polyploidization history and plant inulin production.</title>
        <authorList>
            <person name="Fan W."/>
            <person name="Wang S."/>
            <person name="Wang H."/>
            <person name="Wang A."/>
            <person name="Jiang F."/>
            <person name="Liu H."/>
            <person name="Zhao H."/>
            <person name="Xu D."/>
            <person name="Zhang Y."/>
        </authorList>
    </citation>
    <scope>NUCLEOTIDE SEQUENCE [LARGE SCALE GENOMIC DNA]</scope>
    <source>
        <strain evidence="2">cv. Yunnan</strain>
        <tissue evidence="1">Leaves</tissue>
    </source>
</reference>
<protein>
    <submittedName>
        <fullName evidence="1">Uncharacterized protein</fullName>
    </submittedName>
</protein>
<dbReference type="Proteomes" id="UP001056120">
    <property type="component" value="Linkage Group LG15"/>
</dbReference>
<sequence>MASSSSQAQKRARLGEAQYKGYNSAGEGQPDAPPPPLHPHQLLSFAPGTSEHDRLARMDSAPLHAIRTIDWPLMGQLGVRERLRQLLPPRWRQLLDVPREQYVELTLEFFSTFRLHRGDLTAATTVEFSLRGILHHMSIS</sequence>
<proteinExistence type="predicted"/>
<organism evidence="1 2">
    <name type="scientific">Smallanthus sonchifolius</name>
    <dbReference type="NCBI Taxonomy" id="185202"/>
    <lineage>
        <taxon>Eukaryota</taxon>
        <taxon>Viridiplantae</taxon>
        <taxon>Streptophyta</taxon>
        <taxon>Embryophyta</taxon>
        <taxon>Tracheophyta</taxon>
        <taxon>Spermatophyta</taxon>
        <taxon>Magnoliopsida</taxon>
        <taxon>eudicotyledons</taxon>
        <taxon>Gunneridae</taxon>
        <taxon>Pentapetalae</taxon>
        <taxon>asterids</taxon>
        <taxon>campanulids</taxon>
        <taxon>Asterales</taxon>
        <taxon>Asteraceae</taxon>
        <taxon>Asteroideae</taxon>
        <taxon>Heliantheae alliance</taxon>
        <taxon>Millerieae</taxon>
        <taxon>Smallanthus</taxon>
    </lineage>
</organism>
<evidence type="ECO:0000313" key="2">
    <source>
        <dbReference type="Proteomes" id="UP001056120"/>
    </source>
</evidence>
<name>A0ACB9G190_9ASTR</name>
<keyword evidence="2" id="KW-1185">Reference proteome</keyword>
<reference evidence="2" key="1">
    <citation type="journal article" date="2022" name="Mol. Ecol. Resour.">
        <title>The genomes of chicory, endive, great burdock and yacon provide insights into Asteraceae palaeo-polyploidization history and plant inulin production.</title>
        <authorList>
            <person name="Fan W."/>
            <person name="Wang S."/>
            <person name="Wang H."/>
            <person name="Wang A."/>
            <person name="Jiang F."/>
            <person name="Liu H."/>
            <person name="Zhao H."/>
            <person name="Xu D."/>
            <person name="Zhang Y."/>
        </authorList>
    </citation>
    <scope>NUCLEOTIDE SEQUENCE [LARGE SCALE GENOMIC DNA]</scope>
    <source>
        <strain evidence="2">cv. Yunnan</strain>
    </source>
</reference>
<dbReference type="EMBL" id="CM042032">
    <property type="protein sequence ID" value="KAI3776830.1"/>
    <property type="molecule type" value="Genomic_DNA"/>
</dbReference>
<comment type="caution">
    <text evidence="1">The sequence shown here is derived from an EMBL/GenBank/DDBJ whole genome shotgun (WGS) entry which is preliminary data.</text>
</comment>
<accession>A0ACB9G190</accession>
<evidence type="ECO:0000313" key="1">
    <source>
        <dbReference type="EMBL" id="KAI3776830.1"/>
    </source>
</evidence>
<gene>
    <name evidence="1" type="ORF">L1987_46620</name>
</gene>